<dbReference type="AlphaFoldDB" id="A0A5C6B7L5"/>
<keyword evidence="3" id="KW-1185">Reference proteome</keyword>
<name>A0A5C6B7L5_9BACT</name>
<dbReference type="Proteomes" id="UP000320176">
    <property type="component" value="Unassembled WGS sequence"/>
</dbReference>
<evidence type="ECO:0000256" key="1">
    <source>
        <dbReference type="SAM" id="MobiDB-lite"/>
    </source>
</evidence>
<feature type="region of interest" description="Disordered" evidence="1">
    <location>
        <begin position="28"/>
        <end position="56"/>
    </location>
</feature>
<comment type="caution">
    <text evidence="2">The sequence shown here is derived from an EMBL/GenBank/DDBJ whole genome shotgun (WGS) entry which is preliminary data.</text>
</comment>
<proteinExistence type="predicted"/>
<sequence length="56" mass="5912">MTFRSLIPLLLFVLVLAGCGGAELKSPSQDQLQQYVSENPSELSSDADVDGGQTAN</sequence>
<organism evidence="2 3">
    <name type="scientific">Stieleria varia</name>
    <dbReference type="NCBI Taxonomy" id="2528005"/>
    <lineage>
        <taxon>Bacteria</taxon>
        <taxon>Pseudomonadati</taxon>
        <taxon>Planctomycetota</taxon>
        <taxon>Planctomycetia</taxon>
        <taxon>Pirellulales</taxon>
        <taxon>Pirellulaceae</taxon>
        <taxon>Stieleria</taxon>
    </lineage>
</organism>
<dbReference type="RefSeq" id="WP_197454191.1">
    <property type="nucleotide sequence ID" value="NZ_CP151726.1"/>
</dbReference>
<accession>A0A5C6B7L5</accession>
<protein>
    <submittedName>
        <fullName evidence="2">Uncharacterized protein</fullName>
    </submittedName>
</protein>
<evidence type="ECO:0000313" key="3">
    <source>
        <dbReference type="Proteomes" id="UP000320176"/>
    </source>
</evidence>
<feature type="compositionally biased region" description="Polar residues" evidence="1">
    <location>
        <begin position="28"/>
        <end position="44"/>
    </location>
</feature>
<dbReference type="PROSITE" id="PS51257">
    <property type="entry name" value="PROKAR_LIPOPROTEIN"/>
    <property type="match status" value="1"/>
</dbReference>
<evidence type="ECO:0000313" key="2">
    <source>
        <dbReference type="EMBL" id="TWU07797.1"/>
    </source>
</evidence>
<reference evidence="2 3" key="1">
    <citation type="submission" date="2019-02" db="EMBL/GenBank/DDBJ databases">
        <title>Deep-cultivation of Planctomycetes and their phenomic and genomic characterization uncovers novel biology.</title>
        <authorList>
            <person name="Wiegand S."/>
            <person name="Jogler M."/>
            <person name="Boedeker C."/>
            <person name="Pinto D."/>
            <person name="Vollmers J."/>
            <person name="Rivas-Marin E."/>
            <person name="Kohn T."/>
            <person name="Peeters S.H."/>
            <person name="Heuer A."/>
            <person name="Rast P."/>
            <person name="Oberbeckmann S."/>
            <person name="Bunk B."/>
            <person name="Jeske O."/>
            <person name="Meyerdierks A."/>
            <person name="Storesund J.E."/>
            <person name="Kallscheuer N."/>
            <person name="Luecker S."/>
            <person name="Lage O.M."/>
            <person name="Pohl T."/>
            <person name="Merkel B.J."/>
            <person name="Hornburger P."/>
            <person name="Mueller R.-W."/>
            <person name="Bruemmer F."/>
            <person name="Labrenz M."/>
            <person name="Spormann A.M."/>
            <person name="Op Den Camp H."/>
            <person name="Overmann J."/>
            <person name="Amann R."/>
            <person name="Jetten M.S.M."/>
            <person name="Mascher T."/>
            <person name="Medema M.H."/>
            <person name="Devos D.P."/>
            <person name="Kaster A.-K."/>
            <person name="Ovreas L."/>
            <person name="Rohde M."/>
            <person name="Galperin M.Y."/>
            <person name="Jogler C."/>
        </authorList>
    </citation>
    <scope>NUCLEOTIDE SEQUENCE [LARGE SCALE GENOMIC DNA]</scope>
    <source>
        <strain evidence="2 3">Pla52n</strain>
    </source>
</reference>
<gene>
    <name evidence="2" type="ORF">Pla52n_03720</name>
</gene>
<dbReference type="EMBL" id="SJPN01000001">
    <property type="protein sequence ID" value="TWU07797.1"/>
    <property type="molecule type" value="Genomic_DNA"/>
</dbReference>